<dbReference type="OrthoDB" id="9802228at2"/>
<comment type="similarity">
    <text evidence="2 9">Belongs to the MGMT family.</text>
</comment>
<dbReference type="PANTHER" id="PTHR10815">
    <property type="entry name" value="METHYLATED-DNA--PROTEIN-CYSTEINE METHYLTRANSFERASE"/>
    <property type="match status" value="1"/>
</dbReference>
<keyword evidence="5 9" id="KW-0808">Transferase</keyword>
<name>A0A2U1FSU0_9PORP</name>
<feature type="active site" description="Nucleophile; methyl group acceptor" evidence="9">
    <location>
        <position position="138"/>
    </location>
</feature>
<comment type="catalytic activity">
    <reaction evidence="8 9">
        <text>a 6-O-methyl-2'-deoxyguanosine in DNA + L-cysteinyl-[protein] = S-methyl-L-cysteinyl-[protein] + a 2'-deoxyguanosine in DNA</text>
        <dbReference type="Rhea" id="RHEA:24000"/>
        <dbReference type="Rhea" id="RHEA-COMP:10131"/>
        <dbReference type="Rhea" id="RHEA-COMP:10132"/>
        <dbReference type="Rhea" id="RHEA-COMP:11367"/>
        <dbReference type="Rhea" id="RHEA-COMP:11368"/>
        <dbReference type="ChEBI" id="CHEBI:29950"/>
        <dbReference type="ChEBI" id="CHEBI:82612"/>
        <dbReference type="ChEBI" id="CHEBI:85445"/>
        <dbReference type="ChEBI" id="CHEBI:85448"/>
        <dbReference type="EC" id="2.1.1.63"/>
    </reaction>
</comment>
<dbReference type="GO" id="GO:0003908">
    <property type="term" value="F:methylated-DNA-[protein]-cysteine S-methyltransferase activity"/>
    <property type="evidence" value="ECO:0007669"/>
    <property type="project" value="UniProtKB-UniRule"/>
</dbReference>
<dbReference type="SUPFAM" id="SSF46767">
    <property type="entry name" value="Methylated DNA-protein cysteine methyltransferase, C-terminal domain"/>
    <property type="match status" value="1"/>
</dbReference>
<evidence type="ECO:0000313" key="13">
    <source>
        <dbReference type="Proteomes" id="UP000245462"/>
    </source>
</evidence>
<feature type="domain" description="Methylguanine DNA methyltransferase ribonuclease-like" evidence="11">
    <location>
        <begin position="7"/>
        <end position="81"/>
    </location>
</feature>
<dbReference type="FunFam" id="1.10.10.10:FF:000214">
    <property type="entry name" value="Methylated-DNA--protein-cysteine methyltransferase"/>
    <property type="match status" value="1"/>
</dbReference>
<dbReference type="AlphaFoldDB" id="A0A2U1FSU0"/>
<dbReference type="GO" id="GO:0032259">
    <property type="term" value="P:methylation"/>
    <property type="evidence" value="ECO:0007669"/>
    <property type="project" value="UniProtKB-KW"/>
</dbReference>
<evidence type="ECO:0000256" key="8">
    <source>
        <dbReference type="ARBA" id="ARBA00049348"/>
    </source>
</evidence>
<proteinExistence type="inferred from homology"/>
<dbReference type="SUPFAM" id="SSF53155">
    <property type="entry name" value="Methylated DNA-protein cysteine methyltransferase domain"/>
    <property type="match status" value="1"/>
</dbReference>
<dbReference type="InterPro" id="IPR014048">
    <property type="entry name" value="MethylDNA_cys_MeTrfase_DNA-bd"/>
</dbReference>
<organism evidence="12 13">
    <name type="scientific">Porphyromonas loveana</name>
    <dbReference type="NCBI Taxonomy" id="1884669"/>
    <lineage>
        <taxon>Bacteria</taxon>
        <taxon>Pseudomonadati</taxon>
        <taxon>Bacteroidota</taxon>
        <taxon>Bacteroidia</taxon>
        <taxon>Bacteroidales</taxon>
        <taxon>Porphyromonadaceae</taxon>
        <taxon>Porphyromonas</taxon>
    </lineage>
</organism>
<sequence length="168" mass="18820">MKTIQIQYYQSPCGELILGSVEEKLCMCDWVAKGRREVIDSRLQQRLCATYEESLSPVVAKTISQLDEYFDGERTTFDIPLLFAGTAFRQRVWEELVRIPYGVTISYAALAQRIDHPTAVRAVANANGANPISILVPCHRVIGSDHSLTGYGGGLDKKEFLLRLERAL</sequence>
<dbReference type="InterPro" id="IPR036217">
    <property type="entry name" value="MethylDNA_cys_MeTrfase_DNAb"/>
</dbReference>
<dbReference type="Gene3D" id="1.10.10.10">
    <property type="entry name" value="Winged helix-like DNA-binding domain superfamily/Winged helix DNA-binding domain"/>
    <property type="match status" value="1"/>
</dbReference>
<evidence type="ECO:0000256" key="9">
    <source>
        <dbReference type="HAMAP-Rule" id="MF_00772"/>
    </source>
</evidence>
<comment type="catalytic activity">
    <reaction evidence="1 9">
        <text>a 4-O-methyl-thymidine in DNA + L-cysteinyl-[protein] = a thymidine in DNA + S-methyl-L-cysteinyl-[protein]</text>
        <dbReference type="Rhea" id="RHEA:53428"/>
        <dbReference type="Rhea" id="RHEA-COMP:10131"/>
        <dbReference type="Rhea" id="RHEA-COMP:10132"/>
        <dbReference type="Rhea" id="RHEA-COMP:13555"/>
        <dbReference type="Rhea" id="RHEA-COMP:13556"/>
        <dbReference type="ChEBI" id="CHEBI:29950"/>
        <dbReference type="ChEBI" id="CHEBI:82612"/>
        <dbReference type="ChEBI" id="CHEBI:137386"/>
        <dbReference type="ChEBI" id="CHEBI:137387"/>
        <dbReference type="EC" id="2.1.1.63"/>
    </reaction>
</comment>
<dbReference type="InterPro" id="IPR036631">
    <property type="entry name" value="MGMT_N_sf"/>
</dbReference>
<protein>
    <recommendedName>
        <fullName evidence="9">Methylated-DNA--protein-cysteine methyltransferase</fullName>
        <ecNumber evidence="9">2.1.1.63</ecNumber>
    </recommendedName>
    <alternativeName>
        <fullName evidence="9">6-O-methylguanine-DNA methyltransferase</fullName>
        <shortName evidence="9">MGMT</shortName>
    </alternativeName>
    <alternativeName>
        <fullName evidence="9">O-6-methylguanine-DNA-alkyltransferase</fullName>
    </alternativeName>
</protein>
<dbReference type="GO" id="GO:0006307">
    <property type="term" value="P:DNA alkylation repair"/>
    <property type="evidence" value="ECO:0007669"/>
    <property type="project" value="UniProtKB-UniRule"/>
</dbReference>
<dbReference type="PANTHER" id="PTHR10815:SF5">
    <property type="entry name" value="METHYLATED-DNA--PROTEIN-CYSTEINE METHYLTRANSFERASE"/>
    <property type="match status" value="1"/>
</dbReference>
<dbReference type="RefSeq" id="WP_116678425.1">
    <property type="nucleotide sequence ID" value="NZ_JBGZCK010000060.1"/>
</dbReference>
<evidence type="ECO:0000256" key="1">
    <source>
        <dbReference type="ARBA" id="ARBA00001286"/>
    </source>
</evidence>
<feature type="domain" description="Methylated-DNA-[protein]-cysteine S-methyltransferase DNA binding" evidence="10">
    <location>
        <begin position="87"/>
        <end position="166"/>
    </location>
</feature>
<dbReference type="PROSITE" id="PS00374">
    <property type="entry name" value="MGMT"/>
    <property type="match status" value="1"/>
</dbReference>
<dbReference type="InterPro" id="IPR001497">
    <property type="entry name" value="MethylDNA_cys_MeTrfase_AS"/>
</dbReference>
<dbReference type="InterPro" id="IPR036388">
    <property type="entry name" value="WH-like_DNA-bd_sf"/>
</dbReference>
<dbReference type="InterPro" id="IPR023546">
    <property type="entry name" value="MGMT"/>
</dbReference>
<comment type="caution">
    <text evidence="12">The sequence shown here is derived from an EMBL/GenBank/DDBJ whole genome shotgun (WGS) entry which is preliminary data.</text>
</comment>
<dbReference type="CDD" id="cd06445">
    <property type="entry name" value="ATase"/>
    <property type="match status" value="1"/>
</dbReference>
<comment type="function">
    <text evidence="9">Involved in the cellular defense against the biological effects of O6-methylguanine (O6-MeG) and O4-methylthymine (O4-MeT) in DNA. Repairs the methylated nucleobase in DNA by stoichiometrically transferring the methyl group to a cysteine residue in the enzyme. This is a suicide reaction: the enzyme is irreversibly inactivated.</text>
</comment>
<evidence type="ECO:0000256" key="6">
    <source>
        <dbReference type="ARBA" id="ARBA00022763"/>
    </source>
</evidence>
<gene>
    <name evidence="12" type="ORF">C7382_101188</name>
</gene>
<dbReference type="EMBL" id="QEKY01000001">
    <property type="protein sequence ID" value="PVZ15253.1"/>
    <property type="molecule type" value="Genomic_DNA"/>
</dbReference>
<keyword evidence="4 9" id="KW-0489">Methyltransferase</keyword>
<evidence type="ECO:0000256" key="4">
    <source>
        <dbReference type="ARBA" id="ARBA00022603"/>
    </source>
</evidence>
<keyword evidence="3 9" id="KW-0963">Cytoplasm</keyword>
<dbReference type="Pfam" id="PF01035">
    <property type="entry name" value="DNA_binding_1"/>
    <property type="match status" value="1"/>
</dbReference>
<dbReference type="HAMAP" id="MF_00772">
    <property type="entry name" value="OGT"/>
    <property type="match status" value="1"/>
</dbReference>
<dbReference type="NCBIfam" id="TIGR00589">
    <property type="entry name" value="ogt"/>
    <property type="match status" value="1"/>
</dbReference>
<comment type="subcellular location">
    <subcellularLocation>
        <location evidence="9">Cytoplasm</location>
    </subcellularLocation>
</comment>
<keyword evidence="7 9" id="KW-0234">DNA repair</keyword>
<dbReference type="EC" id="2.1.1.63" evidence="9"/>
<dbReference type="Proteomes" id="UP000245462">
    <property type="component" value="Unassembled WGS sequence"/>
</dbReference>
<evidence type="ECO:0000256" key="7">
    <source>
        <dbReference type="ARBA" id="ARBA00023204"/>
    </source>
</evidence>
<evidence type="ECO:0000259" key="11">
    <source>
        <dbReference type="Pfam" id="PF02870"/>
    </source>
</evidence>
<evidence type="ECO:0000256" key="3">
    <source>
        <dbReference type="ARBA" id="ARBA00022490"/>
    </source>
</evidence>
<evidence type="ECO:0000256" key="2">
    <source>
        <dbReference type="ARBA" id="ARBA00008711"/>
    </source>
</evidence>
<keyword evidence="6 9" id="KW-0227">DNA damage</keyword>
<evidence type="ECO:0000259" key="10">
    <source>
        <dbReference type="Pfam" id="PF01035"/>
    </source>
</evidence>
<reference evidence="12 13" key="1">
    <citation type="submission" date="2018-04" db="EMBL/GenBank/DDBJ databases">
        <title>Genomic Encyclopedia of Type Strains, Phase IV (KMG-IV): sequencing the most valuable type-strain genomes for metagenomic binning, comparative biology and taxonomic classification.</title>
        <authorList>
            <person name="Goeker M."/>
        </authorList>
    </citation>
    <scope>NUCLEOTIDE SEQUENCE [LARGE SCALE GENOMIC DNA]</scope>
    <source>
        <strain evidence="12 13">DSM 28520</strain>
    </source>
</reference>
<dbReference type="GeneID" id="94549883"/>
<comment type="miscellaneous">
    <text evidence="9">This enzyme catalyzes only one turnover and therefore is not strictly catalytic. According to one definition, an enzyme is a biocatalyst that acts repeatedly and over many reaction cycles.</text>
</comment>
<dbReference type="GO" id="GO:0005737">
    <property type="term" value="C:cytoplasm"/>
    <property type="evidence" value="ECO:0007669"/>
    <property type="project" value="UniProtKB-SubCell"/>
</dbReference>
<dbReference type="Gene3D" id="3.30.160.70">
    <property type="entry name" value="Methylated DNA-protein cysteine methyltransferase domain"/>
    <property type="match status" value="1"/>
</dbReference>
<dbReference type="Pfam" id="PF02870">
    <property type="entry name" value="Methyltransf_1N"/>
    <property type="match status" value="1"/>
</dbReference>
<accession>A0A2U1FSU0</accession>
<evidence type="ECO:0000313" key="12">
    <source>
        <dbReference type="EMBL" id="PVZ15253.1"/>
    </source>
</evidence>
<keyword evidence="13" id="KW-1185">Reference proteome</keyword>
<evidence type="ECO:0000256" key="5">
    <source>
        <dbReference type="ARBA" id="ARBA00022679"/>
    </source>
</evidence>
<dbReference type="InterPro" id="IPR008332">
    <property type="entry name" value="MethylG_MeTrfase_N"/>
</dbReference>